<dbReference type="PANTHER" id="PTHR43080">
    <property type="entry name" value="CBS DOMAIN-CONTAINING PROTEIN CBSX3, MITOCHONDRIAL"/>
    <property type="match status" value="1"/>
</dbReference>
<protein>
    <submittedName>
        <fullName evidence="4">CBS domain</fullName>
    </submittedName>
</protein>
<dbReference type="Proteomes" id="UP000663292">
    <property type="component" value="Chromosome"/>
</dbReference>
<evidence type="ECO:0000313" key="5">
    <source>
        <dbReference type="Proteomes" id="UP000663292"/>
    </source>
</evidence>
<dbReference type="InterPro" id="IPR051257">
    <property type="entry name" value="Diverse_CBS-Domain"/>
</dbReference>
<keyword evidence="1 2" id="KW-0129">CBS domain</keyword>
<proteinExistence type="predicted"/>
<dbReference type="AlphaFoldDB" id="A0A897NLZ7"/>
<dbReference type="CDD" id="cd17776">
    <property type="entry name" value="CBS_pair_arch"/>
    <property type="match status" value="1"/>
</dbReference>
<keyword evidence="5" id="KW-1185">Reference proteome</keyword>
<evidence type="ECO:0000259" key="3">
    <source>
        <dbReference type="PROSITE" id="PS51371"/>
    </source>
</evidence>
<evidence type="ECO:0000256" key="1">
    <source>
        <dbReference type="ARBA" id="ARBA00023122"/>
    </source>
</evidence>
<evidence type="ECO:0000313" key="4">
    <source>
        <dbReference type="EMBL" id="QSG13782.1"/>
    </source>
</evidence>
<dbReference type="SMART" id="SM00116">
    <property type="entry name" value="CBS"/>
    <property type="match status" value="2"/>
</dbReference>
<dbReference type="InterPro" id="IPR046342">
    <property type="entry name" value="CBS_dom_sf"/>
</dbReference>
<evidence type="ECO:0000256" key="2">
    <source>
        <dbReference type="PROSITE-ProRule" id="PRU00703"/>
    </source>
</evidence>
<feature type="domain" description="CBS" evidence="3">
    <location>
        <begin position="7"/>
        <end position="66"/>
    </location>
</feature>
<organism evidence="4 5">
    <name type="scientific">Halapricum desulfuricans</name>
    <dbReference type="NCBI Taxonomy" id="2841257"/>
    <lineage>
        <taxon>Archaea</taxon>
        <taxon>Methanobacteriati</taxon>
        <taxon>Methanobacteriota</taxon>
        <taxon>Stenosarchaea group</taxon>
        <taxon>Halobacteria</taxon>
        <taxon>Halobacteriales</taxon>
        <taxon>Haloarculaceae</taxon>
        <taxon>Halapricum</taxon>
    </lineage>
</organism>
<sequence>MLVEELMTTDVVTCDESGTLRAAVGKLLEHGVGSVILVSEEGNPTGIITETDALRAAYRTDRPLSEIGAGELSHGAVITASPEETIQHVSRRMAREGVKKVPVMDGVELLGIITLTDIVWHLSDIRSEAAEIAEMGSEWGPKSQPRS</sequence>
<feature type="domain" description="CBS" evidence="3">
    <location>
        <begin position="72"/>
        <end position="128"/>
    </location>
</feature>
<dbReference type="PANTHER" id="PTHR43080:SF2">
    <property type="entry name" value="CBS DOMAIN-CONTAINING PROTEIN"/>
    <property type="match status" value="1"/>
</dbReference>
<dbReference type="PROSITE" id="PS51371">
    <property type="entry name" value="CBS"/>
    <property type="match status" value="2"/>
</dbReference>
<dbReference type="GeneID" id="68856870"/>
<dbReference type="Pfam" id="PF00571">
    <property type="entry name" value="CBS"/>
    <property type="match status" value="2"/>
</dbReference>
<dbReference type="RefSeq" id="WP_229121735.1">
    <property type="nucleotide sequence ID" value="NZ_CP064791.1"/>
</dbReference>
<reference evidence="4 5" key="1">
    <citation type="submission" date="2020-11" db="EMBL/GenBank/DDBJ databases">
        <title>Carbohydrate-dependent, anaerobic sulfur respiration: A novel catabolism in halophilic archaea.</title>
        <authorList>
            <person name="Sorokin D.Y."/>
            <person name="Messina E."/>
            <person name="Smedile F."/>
            <person name="La Cono V."/>
            <person name="Hallsworth J.E."/>
            <person name="Yakimov M.M."/>
        </authorList>
    </citation>
    <scope>NUCLEOTIDE SEQUENCE [LARGE SCALE GENOMIC DNA]</scope>
    <source>
        <strain evidence="4 5">HSR-Est</strain>
    </source>
</reference>
<dbReference type="EMBL" id="CP064791">
    <property type="protein sequence ID" value="QSG13782.1"/>
    <property type="molecule type" value="Genomic_DNA"/>
</dbReference>
<accession>A0A897NLZ7</accession>
<name>A0A897NLZ7_9EURY</name>
<dbReference type="SUPFAM" id="SSF54631">
    <property type="entry name" value="CBS-domain pair"/>
    <property type="match status" value="1"/>
</dbReference>
<gene>
    <name evidence="4" type="ORF">HSEST_0230</name>
</gene>
<dbReference type="InterPro" id="IPR000644">
    <property type="entry name" value="CBS_dom"/>
</dbReference>
<dbReference type="Gene3D" id="3.10.580.10">
    <property type="entry name" value="CBS-domain"/>
    <property type="match status" value="1"/>
</dbReference>